<organism evidence="1 2">
    <name type="scientific">Trichonephila clavata</name>
    <name type="common">Joro spider</name>
    <name type="synonym">Nephila clavata</name>
    <dbReference type="NCBI Taxonomy" id="2740835"/>
    <lineage>
        <taxon>Eukaryota</taxon>
        <taxon>Metazoa</taxon>
        <taxon>Ecdysozoa</taxon>
        <taxon>Arthropoda</taxon>
        <taxon>Chelicerata</taxon>
        <taxon>Arachnida</taxon>
        <taxon>Araneae</taxon>
        <taxon>Araneomorphae</taxon>
        <taxon>Entelegynae</taxon>
        <taxon>Araneoidea</taxon>
        <taxon>Nephilidae</taxon>
        <taxon>Trichonephila</taxon>
    </lineage>
</organism>
<dbReference type="EMBL" id="BMAO01036926">
    <property type="protein sequence ID" value="GFR14075.1"/>
    <property type="molecule type" value="Genomic_DNA"/>
</dbReference>
<dbReference type="SUPFAM" id="SSF50978">
    <property type="entry name" value="WD40 repeat-like"/>
    <property type="match status" value="1"/>
</dbReference>
<dbReference type="PANTHER" id="PTHR44525:SF1">
    <property type="entry name" value="WD REPEAT-CONTAINING PROTEIN 27"/>
    <property type="match status" value="1"/>
</dbReference>
<comment type="caution">
    <text evidence="1">The sequence shown here is derived from an EMBL/GenBank/DDBJ whole genome shotgun (WGS) entry which is preliminary data.</text>
</comment>
<dbReference type="Gene3D" id="2.130.10.10">
    <property type="entry name" value="YVTN repeat-like/Quinoprotein amine dehydrogenase"/>
    <property type="match status" value="2"/>
</dbReference>
<gene>
    <name evidence="1" type="primary">WDR27</name>
    <name evidence="1" type="ORF">TNCT_377091</name>
</gene>
<dbReference type="SMART" id="SM00320">
    <property type="entry name" value="WD40"/>
    <property type="match status" value="4"/>
</dbReference>
<feature type="non-terminal residue" evidence="1">
    <location>
        <position position="1"/>
    </location>
</feature>
<evidence type="ECO:0000313" key="1">
    <source>
        <dbReference type="EMBL" id="GFR14075.1"/>
    </source>
</evidence>
<dbReference type="AlphaFoldDB" id="A0A8X6H2S2"/>
<reference evidence="1" key="1">
    <citation type="submission" date="2020-07" db="EMBL/GenBank/DDBJ databases">
        <title>Multicomponent nature underlies the extraordinary mechanical properties of spider dragline silk.</title>
        <authorList>
            <person name="Kono N."/>
            <person name="Nakamura H."/>
            <person name="Mori M."/>
            <person name="Yoshida Y."/>
            <person name="Ohtoshi R."/>
            <person name="Malay A.D."/>
            <person name="Moran D.A.P."/>
            <person name="Tomita M."/>
            <person name="Numata K."/>
            <person name="Arakawa K."/>
        </authorList>
    </citation>
    <scope>NUCLEOTIDE SEQUENCE</scope>
</reference>
<dbReference type="InterPro" id="IPR036322">
    <property type="entry name" value="WD40_repeat_dom_sf"/>
</dbReference>
<dbReference type="PANTHER" id="PTHR44525">
    <property type="entry name" value="WD REPEAT-CONTAINING PROTEIN 27"/>
    <property type="match status" value="1"/>
</dbReference>
<dbReference type="InterPro" id="IPR042411">
    <property type="entry name" value="WDR27"/>
</dbReference>
<dbReference type="Proteomes" id="UP000887116">
    <property type="component" value="Unassembled WGS sequence"/>
</dbReference>
<evidence type="ECO:0000313" key="2">
    <source>
        <dbReference type="Proteomes" id="UP000887116"/>
    </source>
</evidence>
<dbReference type="OrthoDB" id="6415715at2759"/>
<sequence length="389" mass="44222">LRRISSNRNLPVTFHSNIKSSGYGKTHKPVILFQPQIPTTTRSGFKNSVSHEQFRHTTQTKKKNIYEIHESLNFENLELLTKKESFENPVLSSLQLTVDGEYICCTSSKGLIDIFKVKKKHLNIFRSITAHKEKINEAKWSHSKQLLITAGTKEKHKFVFEDAVQQAQFYYLDHFILAAAGNKLHLFEYAINIQKSGIKSYLNTSSLKLIKKIPLETKRITSLAAMNQFFSNIVLCTGTSKYIDVLDMTNGKVICHIADTSTRPAHLISLNEGSPYTSQTSFMYDLFLTTSLFDGIKIWDLRTNRPVLCYKEHKCRSYPCDAVFSPCGKYVATGSENKSLYIYDLRQMSHCHKLLEPQVDVFTSVAFSPKSQLIASSLNGSIYLYGNGK</sequence>
<keyword evidence="2" id="KW-1185">Reference proteome</keyword>
<name>A0A8X6H2S2_TRICU</name>
<proteinExistence type="predicted"/>
<accession>A0A8X6H2S2</accession>
<dbReference type="InterPro" id="IPR015943">
    <property type="entry name" value="WD40/YVTN_repeat-like_dom_sf"/>
</dbReference>
<dbReference type="InterPro" id="IPR001680">
    <property type="entry name" value="WD40_rpt"/>
</dbReference>
<protein>
    <submittedName>
        <fullName evidence="1">WD repeat-containing protein 27</fullName>
    </submittedName>
</protein>
<dbReference type="Pfam" id="PF00400">
    <property type="entry name" value="WD40"/>
    <property type="match status" value="2"/>
</dbReference>